<protein>
    <submittedName>
        <fullName evidence="2">Uncharacterized protein</fullName>
    </submittedName>
</protein>
<sequence>PCVWKKNLQRLEKKSIKPVELKMAFQKIYRITALLISMRSESDVKVFFVLFLFFCFTSRACVGVNVHLRGGFSSFFFFFFFGRWSMSLHSFVQMKLKRKKKEEGKICKILCL</sequence>
<accession>A0A1A8BQA3</accession>
<proteinExistence type="predicted"/>
<keyword evidence="1" id="KW-0472">Membrane</keyword>
<feature type="non-terminal residue" evidence="2">
    <location>
        <position position="1"/>
    </location>
</feature>
<keyword evidence="1" id="KW-1133">Transmembrane helix</keyword>
<evidence type="ECO:0000256" key="1">
    <source>
        <dbReference type="SAM" id="Phobius"/>
    </source>
</evidence>
<feature type="transmembrane region" description="Helical" evidence="1">
    <location>
        <begin position="46"/>
        <end position="66"/>
    </location>
</feature>
<keyword evidence="1" id="KW-0812">Transmembrane</keyword>
<dbReference type="EMBL" id="HADZ01005871">
    <property type="protein sequence ID" value="SBP69812.1"/>
    <property type="molecule type" value="Transcribed_RNA"/>
</dbReference>
<feature type="non-terminal residue" evidence="2">
    <location>
        <position position="112"/>
    </location>
</feature>
<name>A0A1A8BQA3_NOTKA</name>
<reference evidence="2" key="1">
    <citation type="submission" date="2016-05" db="EMBL/GenBank/DDBJ databases">
        <authorList>
            <person name="Lavstsen T."/>
            <person name="Jespersen J.S."/>
        </authorList>
    </citation>
    <scope>NUCLEOTIDE SEQUENCE</scope>
    <source>
        <tissue evidence="2">Brain</tissue>
    </source>
</reference>
<dbReference type="AlphaFoldDB" id="A0A1A8BQA3"/>
<organism evidence="2">
    <name type="scientific">Nothobranchius kadleci</name>
    <name type="common">African annual killifish</name>
    <dbReference type="NCBI Taxonomy" id="1051664"/>
    <lineage>
        <taxon>Eukaryota</taxon>
        <taxon>Metazoa</taxon>
        <taxon>Chordata</taxon>
        <taxon>Craniata</taxon>
        <taxon>Vertebrata</taxon>
        <taxon>Euteleostomi</taxon>
        <taxon>Actinopterygii</taxon>
        <taxon>Neopterygii</taxon>
        <taxon>Teleostei</taxon>
        <taxon>Neoteleostei</taxon>
        <taxon>Acanthomorphata</taxon>
        <taxon>Ovalentaria</taxon>
        <taxon>Atherinomorphae</taxon>
        <taxon>Cyprinodontiformes</taxon>
        <taxon>Nothobranchiidae</taxon>
        <taxon>Nothobranchius</taxon>
    </lineage>
</organism>
<evidence type="ECO:0000313" key="2">
    <source>
        <dbReference type="EMBL" id="SBP69812.1"/>
    </source>
</evidence>
<feature type="transmembrane region" description="Helical" evidence="1">
    <location>
        <begin position="72"/>
        <end position="92"/>
    </location>
</feature>
<gene>
    <name evidence="2" type="primary">Nfu_g_1_026091</name>
</gene>
<reference evidence="2" key="2">
    <citation type="submission" date="2016-06" db="EMBL/GenBank/DDBJ databases">
        <title>The genome of a short-lived fish provides insights into sex chromosome evolution and the genetic control of aging.</title>
        <authorList>
            <person name="Reichwald K."/>
            <person name="Felder M."/>
            <person name="Petzold A."/>
            <person name="Koch P."/>
            <person name="Groth M."/>
            <person name="Platzer M."/>
        </authorList>
    </citation>
    <scope>NUCLEOTIDE SEQUENCE</scope>
    <source>
        <tissue evidence="2">Brain</tissue>
    </source>
</reference>